<feature type="compositionally biased region" description="Low complexity" evidence="1">
    <location>
        <begin position="17"/>
        <end position="27"/>
    </location>
</feature>
<accession>A0AAV9PEM4</accession>
<organism evidence="2 3">
    <name type="scientific">Saxophila tyrrhenica</name>
    <dbReference type="NCBI Taxonomy" id="1690608"/>
    <lineage>
        <taxon>Eukaryota</taxon>
        <taxon>Fungi</taxon>
        <taxon>Dikarya</taxon>
        <taxon>Ascomycota</taxon>
        <taxon>Pezizomycotina</taxon>
        <taxon>Dothideomycetes</taxon>
        <taxon>Dothideomycetidae</taxon>
        <taxon>Mycosphaerellales</taxon>
        <taxon>Extremaceae</taxon>
        <taxon>Saxophila</taxon>
    </lineage>
</organism>
<evidence type="ECO:0000313" key="2">
    <source>
        <dbReference type="EMBL" id="KAK5170887.1"/>
    </source>
</evidence>
<dbReference type="AlphaFoldDB" id="A0AAV9PEM4"/>
<feature type="region of interest" description="Disordered" evidence="1">
    <location>
        <begin position="328"/>
        <end position="366"/>
    </location>
</feature>
<sequence>MFYSSRGGLPPYSAIHGGRSNRGSWRSGRSDNKVSNETTTPPRGALIESLIHEDLLSVPAFQVAKTSIQNCQYLVSFSWLKKKQPTIVTPDSSTYFRDINATHYPTHLIEPAFVVETVGDTLFLVRREKSLDEQIMDMYGYGHSFPEAYTELEECVKEADLHQRLIKYDFAGFQCIVRYEGDGYLPENIEAGLQTQDIGLLPHLEGLKLLRGGKSVPQEAMSDLKTSSAKKQLALEDVPNFILANHTSGVFHDVQLQGVRQSLLEWEEAHQGDIKVLSAALTKNVQFAHSRPGERFEVCSGAAGVLEIRQVGGQFPNALPEDPVRLWAGSKDEQDGSDVGSNGDSDVGVGSDTEGGVDFLSDEDEEQDFTACSEGCGYCGRCRYR</sequence>
<reference evidence="2 3" key="1">
    <citation type="submission" date="2023-08" db="EMBL/GenBank/DDBJ databases">
        <title>Black Yeasts Isolated from many extreme environments.</title>
        <authorList>
            <person name="Coleine C."/>
            <person name="Stajich J.E."/>
            <person name="Selbmann L."/>
        </authorList>
    </citation>
    <scope>NUCLEOTIDE SEQUENCE [LARGE SCALE GENOMIC DNA]</scope>
    <source>
        <strain evidence="2 3">CCFEE 5935</strain>
    </source>
</reference>
<gene>
    <name evidence="2" type="ORF">LTR77_004031</name>
</gene>
<dbReference type="Proteomes" id="UP001337655">
    <property type="component" value="Unassembled WGS sequence"/>
</dbReference>
<comment type="caution">
    <text evidence="2">The sequence shown here is derived from an EMBL/GenBank/DDBJ whole genome shotgun (WGS) entry which is preliminary data.</text>
</comment>
<dbReference type="PANTHER" id="PTHR35179">
    <property type="entry name" value="PROTEIN CBG02620"/>
    <property type="match status" value="1"/>
</dbReference>
<dbReference type="RefSeq" id="XP_064659915.1">
    <property type="nucleotide sequence ID" value="XM_064801285.1"/>
</dbReference>
<dbReference type="PANTHER" id="PTHR35179:SF2">
    <property type="entry name" value="START DOMAIN-CONTAINING PROTEIN"/>
    <property type="match status" value="1"/>
</dbReference>
<evidence type="ECO:0000313" key="3">
    <source>
        <dbReference type="Proteomes" id="UP001337655"/>
    </source>
</evidence>
<evidence type="ECO:0000256" key="1">
    <source>
        <dbReference type="SAM" id="MobiDB-lite"/>
    </source>
</evidence>
<keyword evidence="3" id="KW-1185">Reference proteome</keyword>
<dbReference type="GeneID" id="89925377"/>
<feature type="region of interest" description="Disordered" evidence="1">
    <location>
        <begin position="13"/>
        <end position="42"/>
    </location>
</feature>
<protein>
    <submittedName>
        <fullName evidence="2">Uncharacterized protein</fullName>
    </submittedName>
</protein>
<dbReference type="EMBL" id="JAVRRT010000006">
    <property type="protein sequence ID" value="KAK5170887.1"/>
    <property type="molecule type" value="Genomic_DNA"/>
</dbReference>
<proteinExistence type="predicted"/>
<name>A0AAV9PEM4_9PEZI</name>
<feature type="compositionally biased region" description="Low complexity" evidence="1">
    <location>
        <begin position="337"/>
        <end position="358"/>
    </location>
</feature>